<protein>
    <submittedName>
        <fullName evidence="4">Glycosyl transferase group 1</fullName>
    </submittedName>
    <submittedName>
        <fullName evidence="3">Glycosyltransferase involved in cell wall bisynthesis</fullName>
    </submittedName>
</protein>
<dbReference type="Gene3D" id="3.40.50.2000">
    <property type="entry name" value="Glycogen Phosphorylase B"/>
    <property type="match status" value="2"/>
</dbReference>
<dbReference type="GO" id="GO:0016757">
    <property type="term" value="F:glycosyltransferase activity"/>
    <property type="evidence" value="ECO:0007669"/>
    <property type="project" value="InterPro"/>
</dbReference>
<evidence type="ECO:0000313" key="4">
    <source>
        <dbReference type="EMBL" id="EHO40908.1"/>
    </source>
</evidence>
<name>H1XYN9_CALAY</name>
<dbReference type="AlphaFoldDB" id="H1XYN9"/>
<proteinExistence type="predicted"/>
<feature type="domain" description="Glycosyl transferase family 1" evidence="2">
    <location>
        <begin position="218"/>
        <end position="394"/>
    </location>
</feature>
<evidence type="ECO:0000313" key="6">
    <source>
        <dbReference type="Proteomes" id="UP000183868"/>
    </source>
</evidence>
<evidence type="ECO:0000256" key="1">
    <source>
        <dbReference type="ARBA" id="ARBA00022679"/>
    </source>
</evidence>
<evidence type="ECO:0000313" key="5">
    <source>
        <dbReference type="Proteomes" id="UP000004671"/>
    </source>
</evidence>
<dbReference type="RefSeq" id="WP_006927973.1">
    <property type="nucleotide sequence ID" value="NZ_CM001402.1"/>
</dbReference>
<dbReference type="SUPFAM" id="SSF53756">
    <property type="entry name" value="UDP-Glycosyltransferase/glycogen phosphorylase"/>
    <property type="match status" value="1"/>
</dbReference>
<dbReference type="EMBL" id="CP018099">
    <property type="protein sequence ID" value="APF20585.1"/>
    <property type="molecule type" value="Genomic_DNA"/>
</dbReference>
<dbReference type="PaxDb" id="880073-Calab_1283"/>
<keyword evidence="1 4" id="KW-0808">Transferase</keyword>
<reference evidence="3 6" key="2">
    <citation type="submission" date="2016-11" db="EMBL/GenBank/DDBJ databases">
        <title>Genomic analysis of Caldithrix abyssi and proposal of a novel bacterial phylum Caldithrichaeota.</title>
        <authorList>
            <person name="Kublanov I."/>
            <person name="Sigalova O."/>
            <person name="Gavrilov S."/>
            <person name="Lebedinsky A."/>
            <person name="Ivanova N."/>
            <person name="Daum C."/>
            <person name="Reddy T."/>
            <person name="Klenk H.P."/>
            <person name="Goker M."/>
            <person name="Reva O."/>
            <person name="Miroshnichenko M."/>
            <person name="Kyprides N."/>
            <person name="Woyke T."/>
            <person name="Gelfand M."/>
        </authorList>
    </citation>
    <scope>NUCLEOTIDE SEQUENCE [LARGE SCALE GENOMIC DNA]</scope>
    <source>
        <strain evidence="3 6">LF13</strain>
    </source>
</reference>
<sequence length="418" mass="48651">MLNRPIKNVGFISTRIAGTDGVSLEIAKWVEILERNRFDCFFFAGQLSTPKSRSMVVEEAFFDHPAIKEITESVFGVRTRQPEITAKIHQLKEKIKAELYRFIKKFDIDLLIPENALTIPMNIPLGLAITEFINETGIPTIAHHHDFFWERDRFLVNACQDYLNMAFPPDHPHIRHVVINSLASKELSYRVGISNTIIPNVLDFEEEPIITQRKNCKLREIIGLAQDEPFILQPTRIVPRKWIERSIEIVSYLNLKKPMLVISHSAGDEGQDYYQRIVEYADKHKIQLALIDHLIGDNRRRGGKKYTIEDVYRCADLITYPSGYEGFGNAFLEAIYYMKPIVVNRYSIYRVDIEPKGFDVITIDGFATKKAITRIKRVLKDEELRERMVKKNYELAKKYFSYEVAEEKLIYLINTFKP</sequence>
<dbReference type="PANTHER" id="PTHR46401:SF2">
    <property type="entry name" value="GLYCOSYLTRANSFERASE WBBK-RELATED"/>
    <property type="match status" value="1"/>
</dbReference>
<dbReference type="KEGG" id="caby:Cabys_3840"/>
<keyword evidence="5" id="KW-1185">Reference proteome</keyword>
<evidence type="ECO:0000259" key="2">
    <source>
        <dbReference type="Pfam" id="PF00534"/>
    </source>
</evidence>
<dbReference type="InParanoid" id="H1XYN9"/>
<dbReference type="eggNOG" id="COG0438">
    <property type="taxonomic scope" value="Bacteria"/>
</dbReference>
<dbReference type="OrthoDB" id="9762705at2"/>
<gene>
    <name evidence="3" type="ORF">Cabys_3840</name>
    <name evidence="4" type="ORF">Calab_1283</name>
</gene>
<dbReference type="InterPro" id="IPR001296">
    <property type="entry name" value="Glyco_trans_1"/>
</dbReference>
<evidence type="ECO:0000313" key="3">
    <source>
        <dbReference type="EMBL" id="APF20585.1"/>
    </source>
</evidence>
<dbReference type="Proteomes" id="UP000004671">
    <property type="component" value="Chromosome"/>
</dbReference>
<dbReference type="PANTHER" id="PTHR46401">
    <property type="entry name" value="GLYCOSYLTRANSFERASE WBBK-RELATED"/>
    <property type="match status" value="1"/>
</dbReference>
<organism evidence="4 5">
    <name type="scientific">Caldithrix abyssi DSM 13497</name>
    <dbReference type="NCBI Taxonomy" id="880073"/>
    <lineage>
        <taxon>Bacteria</taxon>
        <taxon>Pseudomonadati</taxon>
        <taxon>Calditrichota</taxon>
        <taxon>Calditrichia</taxon>
        <taxon>Calditrichales</taxon>
        <taxon>Calditrichaceae</taxon>
        <taxon>Caldithrix</taxon>
    </lineage>
</organism>
<dbReference type="Pfam" id="PF00534">
    <property type="entry name" value="Glycos_transf_1"/>
    <property type="match status" value="1"/>
</dbReference>
<dbReference type="Proteomes" id="UP000183868">
    <property type="component" value="Chromosome"/>
</dbReference>
<dbReference type="STRING" id="880073.Cabys_3840"/>
<dbReference type="EMBL" id="CM001402">
    <property type="protein sequence ID" value="EHO40908.1"/>
    <property type="molecule type" value="Genomic_DNA"/>
</dbReference>
<dbReference type="HOGENOM" id="CLU_645170_0_0_0"/>
<reference evidence="4 5" key="1">
    <citation type="submission" date="2011-09" db="EMBL/GenBank/DDBJ databases">
        <title>The permanent draft genome of Caldithrix abyssi DSM 13497.</title>
        <authorList>
            <consortium name="US DOE Joint Genome Institute (JGI-PGF)"/>
            <person name="Lucas S."/>
            <person name="Han J."/>
            <person name="Lapidus A."/>
            <person name="Bruce D."/>
            <person name="Goodwin L."/>
            <person name="Pitluck S."/>
            <person name="Peters L."/>
            <person name="Kyrpides N."/>
            <person name="Mavromatis K."/>
            <person name="Ivanova N."/>
            <person name="Mikhailova N."/>
            <person name="Chertkov O."/>
            <person name="Detter J.C."/>
            <person name="Tapia R."/>
            <person name="Han C."/>
            <person name="Land M."/>
            <person name="Hauser L."/>
            <person name="Markowitz V."/>
            <person name="Cheng J.-F."/>
            <person name="Hugenholtz P."/>
            <person name="Woyke T."/>
            <person name="Wu D."/>
            <person name="Spring S."/>
            <person name="Brambilla E."/>
            <person name="Klenk H.-P."/>
            <person name="Eisen J.A."/>
        </authorList>
    </citation>
    <scope>NUCLEOTIDE SEQUENCE [LARGE SCALE GENOMIC DNA]</scope>
    <source>
        <strain evidence="4 5">DSM 13497</strain>
    </source>
</reference>
<accession>H1XYN9</accession>
<dbReference type="GO" id="GO:0009103">
    <property type="term" value="P:lipopolysaccharide biosynthetic process"/>
    <property type="evidence" value="ECO:0007669"/>
    <property type="project" value="TreeGrafter"/>
</dbReference>
<dbReference type="CDD" id="cd03801">
    <property type="entry name" value="GT4_PimA-like"/>
    <property type="match status" value="1"/>
</dbReference>